<dbReference type="PaxDb" id="4097-A0A1S3ZQ56"/>
<dbReference type="STRING" id="4097.A0A1S3ZQ56"/>
<comment type="similarity">
    <text evidence="1">Belongs to the MYG1 family.</text>
</comment>
<dbReference type="OrthoDB" id="1709072at2759"/>
<reference evidence="2" key="1">
    <citation type="submission" date="2025-08" db="UniProtKB">
        <authorList>
            <consortium name="RefSeq"/>
        </authorList>
    </citation>
    <scope>IDENTIFICATION</scope>
</reference>
<dbReference type="OMA" id="XILLLET"/>
<dbReference type="Pfam" id="PF03690">
    <property type="entry name" value="MYG1_exonuc"/>
    <property type="match status" value="1"/>
</dbReference>
<organism evidence="2">
    <name type="scientific">Nicotiana tabacum</name>
    <name type="common">Common tobacco</name>
    <dbReference type="NCBI Taxonomy" id="4097"/>
    <lineage>
        <taxon>Eukaryota</taxon>
        <taxon>Viridiplantae</taxon>
        <taxon>Streptophyta</taxon>
        <taxon>Embryophyta</taxon>
        <taxon>Tracheophyta</taxon>
        <taxon>Spermatophyta</taxon>
        <taxon>Magnoliopsida</taxon>
        <taxon>eudicotyledons</taxon>
        <taxon>Gunneridae</taxon>
        <taxon>Pentapetalae</taxon>
        <taxon>asterids</taxon>
        <taxon>lamiids</taxon>
        <taxon>Solanales</taxon>
        <taxon>Solanaceae</taxon>
        <taxon>Nicotianoideae</taxon>
        <taxon>Nicotianeae</taxon>
        <taxon>Nicotiana</taxon>
    </lineage>
</organism>
<dbReference type="RefSeq" id="XP_016466439.1">
    <property type="nucleotide sequence ID" value="XM_016610953.1"/>
</dbReference>
<accession>A0A1S3ZQ56</accession>
<dbReference type="GO" id="GO:0005737">
    <property type="term" value="C:cytoplasm"/>
    <property type="evidence" value="ECO:0000318"/>
    <property type="project" value="GO_Central"/>
</dbReference>
<dbReference type="AlphaFoldDB" id="A0A1S3ZQ56"/>
<gene>
    <name evidence="2" type="primary">LOC107789178</name>
</gene>
<name>A0A1S3ZQ56_TOBAC</name>
<dbReference type="InterPro" id="IPR003226">
    <property type="entry name" value="MYG1_exonuclease"/>
</dbReference>
<sequence>MRKDPRTCDPWPSPPFSLLRSFTRTCEYAHAISPPQAVDAHDNGINRYDTDQNPKYVINTQLPSRVSRFNLDWNDSDQSPQKENQGFERAMKLAGSEFLESIHYHAKSWLPARSIVKDALLKRKGVDPSGEIVILARTCPWKSHLYELEEELKIDSTLKYVLFQDQRSKDWDVQAVAIAPSVFK</sequence>
<evidence type="ECO:0000313" key="2">
    <source>
        <dbReference type="RefSeq" id="XP_016466439.1"/>
    </source>
</evidence>
<dbReference type="KEGG" id="nta:107789178"/>
<dbReference type="GO" id="GO:0005634">
    <property type="term" value="C:nucleus"/>
    <property type="evidence" value="ECO:0000318"/>
    <property type="project" value="GO_Central"/>
</dbReference>
<protein>
    <submittedName>
        <fullName evidence="2">UPF0160 protein-like</fullName>
    </submittedName>
</protein>
<dbReference type="PANTHER" id="PTHR11215:SF1">
    <property type="entry name" value="MYG1 EXONUCLEASE"/>
    <property type="match status" value="1"/>
</dbReference>
<evidence type="ECO:0000256" key="1">
    <source>
        <dbReference type="ARBA" id="ARBA00010105"/>
    </source>
</evidence>
<dbReference type="PANTHER" id="PTHR11215">
    <property type="entry name" value="METAL DEPENDENT HYDROLASE - RELATED"/>
    <property type="match status" value="1"/>
</dbReference>
<proteinExistence type="inferred from homology"/>